<dbReference type="PANTHER" id="PTHR33395">
    <property type="entry name" value="TRANSCRIPTASE, PUTATIVE-RELATED-RELATED"/>
    <property type="match status" value="1"/>
</dbReference>
<dbReference type="Gene3D" id="3.60.10.10">
    <property type="entry name" value="Endonuclease/exonuclease/phosphatase"/>
    <property type="match status" value="1"/>
</dbReference>
<dbReference type="Pfam" id="PF00078">
    <property type="entry name" value="RVT_1"/>
    <property type="match status" value="1"/>
</dbReference>
<evidence type="ECO:0000313" key="2">
    <source>
        <dbReference type="EMBL" id="CAH1990813.1"/>
    </source>
</evidence>
<evidence type="ECO:0000313" key="3">
    <source>
        <dbReference type="Proteomes" id="UP001152888"/>
    </source>
</evidence>
<feature type="domain" description="Reverse transcriptase" evidence="1">
    <location>
        <begin position="505"/>
        <end position="615"/>
    </location>
</feature>
<keyword evidence="3" id="KW-1185">Reference proteome</keyword>
<protein>
    <recommendedName>
        <fullName evidence="1">Reverse transcriptase domain-containing protein</fullName>
    </recommendedName>
</protein>
<dbReference type="EMBL" id="CAKOFQ010007098">
    <property type="protein sequence ID" value="CAH1990813.1"/>
    <property type="molecule type" value="Genomic_DNA"/>
</dbReference>
<dbReference type="SUPFAM" id="SSF56672">
    <property type="entry name" value="DNA/RNA polymerases"/>
    <property type="match status" value="1"/>
</dbReference>
<comment type="caution">
    <text evidence="2">The sequence shown here is derived from an EMBL/GenBank/DDBJ whole genome shotgun (WGS) entry which is preliminary data.</text>
</comment>
<dbReference type="GO" id="GO:0031012">
    <property type="term" value="C:extracellular matrix"/>
    <property type="evidence" value="ECO:0007669"/>
    <property type="project" value="TreeGrafter"/>
</dbReference>
<evidence type="ECO:0000259" key="1">
    <source>
        <dbReference type="Pfam" id="PF00078"/>
    </source>
</evidence>
<dbReference type="GO" id="GO:0071897">
    <property type="term" value="P:DNA biosynthetic process"/>
    <property type="evidence" value="ECO:0007669"/>
    <property type="project" value="UniProtKB-ARBA"/>
</dbReference>
<sequence length="624" mass="72343">MDNKCQDLIIYYQNTRGLRSKTTEFFNNVRASDYDIIGLTETWLTDGVCSSELFGADYTVFRRDRESSCSQKSDGGGVLIAVKNVFNSKRCCELESDAEDLWVSIEHMNGTKLFISCIYLPPKNSISYASVVSKLYQNEGFFRQNTVLLVGDFNLPSVNWQPVLNEHFMEALNVEEKTSALLDILSYLQLMQFNKIYNSNNRLLDLILSNECSIYNISNSVDILVPEDNHHPAITFCFKHVLLKPLMHQSRCLYNFNKADYTSIHNTLLDIEWEKLFSTKSVDEAVAIFYNILNETTHKFTPTYKIRGKYPIYFKLETIQTVKRKNKYHRLYKRFNDPYSYQIFCDLRAKSKILIKENLDEYITMMENNILNDSRYFWRYVSSKKKCHVSIPSSINHSNYEVKTGSGVCNAFADFFASVYVKSKQFYLNKDASPIDVTLISIEEIYQQIVSLEIKKSVGPDGIPSVFIKNCSASLCLPLHLIFKLSLTQRVFPTRWKEGEILPIHKGGDRHLVENYRPITKLCIFSKIFEKLIYDAILNITKNIITEHQHGFFPKRSVETNLMSLIEYASHAIDEKLQVDVIYTDFSKAFDKIDHSILMERLAEVGVDGPLWQWLAMVIVRRHS</sequence>
<dbReference type="CDD" id="cd01650">
    <property type="entry name" value="RT_nLTR_like"/>
    <property type="match status" value="1"/>
</dbReference>
<dbReference type="InterPro" id="IPR036691">
    <property type="entry name" value="Endo/exonu/phosph_ase_sf"/>
</dbReference>
<dbReference type="InterPro" id="IPR043502">
    <property type="entry name" value="DNA/RNA_pol_sf"/>
</dbReference>
<accession>A0A9P0PRB7</accession>
<dbReference type="InterPro" id="IPR000477">
    <property type="entry name" value="RT_dom"/>
</dbReference>
<name>A0A9P0PRB7_ACAOB</name>
<gene>
    <name evidence="2" type="ORF">ACAOBT_LOCUS19892</name>
</gene>
<dbReference type="GO" id="GO:0061343">
    <property type="term" value="P:cell adhesion involved in heart morphogenesis"/>
    <property type="evidence" value="ECO:0007669"/>
    <property type="project" value="TreeGrafter"/>
</dbReference>
<dbReference type="SUPFAM" id="SSF56219">
    <property type="entry name" value="DNase I-like"/>
    <property type="match status" value="1"/>
</dbReference>
<dbReference type="GO" id="GO:0007508">
    <property type="term" value="P:larval heart development"/>
    <property type="evidence" value="ECO:0007669"/>
    <property type="project" value="TreeGrafter"/>
</dbReference>
<proteinExistence type="predicted"/>
<dbReference type="Proteomes" id="UP001152888">
    <property type="component" value="Unassembled WGS sequence"/>
</dbReference>
<dbReference type="AlphaFoldDB" id="A0A9P0PRB7"/>
<dbReference type="OrthoDB" id="7701049at2759"/>
<organism evidence="2 3">
    <name type="scientific">Acanthoscelides obtectus</name>
    <name type="common">Bean weevil</name>
    <name type="synonym">Bruchus obtectus</name>
    <dbReference type="NCBI Taxonomy" id="200917"/>
    <lineage>
        <taxon>Eukaryota</taxon>
        <taxon>Metazoa</taxon>
        <taxon>Ecdysozoa</taxon>
        <taxon>Arthropoda</taxon>
        <taxon>Hexapoda</taxon>
        <taxon>Insecta</taxon>
        <taxon>Pterygota</taxon>
        <taxon>Neoptera</taxon>
        <taxon>Endopterygota</taxon>
        <taxon>Coleoptera</taxon>
        <taxon>Polyphaga</taxon>
        <taxon>Cucujiformia</taxon>
        <taxon>Chrysomeloidea</taxon>
        <taxon>Chrysomelidae</taxon>
        <taxon>Bruchinae</taxon>
        <taxon>Bruchini</taxon>
        <taxon>Acanthoscelides</taxon>
    </lineage>
</organism>
<dbReference type="PANTHER" id="PTHR33395:SF22">
    <property type="entry name" value="REVERSE TRANSCRIPTASE DOMAIN-CONTAINING PROTEIN"/>
    <property type="match status" value="1"/>
</dbReference>
<reference evidence="2" key="1">
    <citation type="submission" date="2022-03" db="EMBL/GenBank/DDBJ databases">
        <authorList>
            <person name="Sayadi A."/>
        </authorList>
    </citation>
    <scope>NUCLEOTIDE SEQUENCE</scope>
</reference>